<organism evidence="2 3">
    <name type="scientific">Oceanipulchritudo coccoides</name>
    <dbReference type="NCBI Taxonomy" id="2706888"/>
    <lineage>
        <taxon>Bacteria</taxon>
        <taxon>Pseudomonadati</taxon>
        <taxon>Verrucomicrobiota</taxon>
        <taxon>Opitutia</taxon>
        <taxon>Puniceicoccales</taxon>
        <taxon>Oceanipulchritudinaceae</taxon>
        <taxon>Oceanipulchritudo</taxon>
    </lineage>
</organism>
<evidence type="ECO:0000313" key="2">
    <source>
        <dbReference type="EMBL" id="NDV61735.1"/>
    </source>
</evidence>
<dbReference type="EMBL" id="JAAGNX010000001">
    <property type="protein sequence ID" value="NDV61735.1"/>
    <property type="molecule type" value="Genomic_DNA"/>
</dbReference>
<dbReference type="RefSeq" id="WP_163962929.1">
    <property type="nucleotide sequence ID" value="NZ_JAAGNX010000001.1"/>
</dbReference>
<dbReference type="GO" id="GO:0032259">
    <property type="term" value="P:methylation"/>
    <property type="evidence" value="ECO:0007669"/>
    <property type="project" value="UniProtKB-KW"/>
</dbReference>
<dbReference type="Gene3D" id="3.40.50.150">
    <property type="entry name" value="Vaccinia Virus protein VP39"/>
    <property type="match status" value="1"/>
</dbReference>
<gene>
    <name evidence="2" type="ORF">G0Q06_04665</name>
</gene>
<proteinExistence type="predicted"/>
<dbReference type="InterPro" id="IPR029063">
    <property type="entry name" value="SAM-dependent_MTases_sf"/>
</dbReference>
<evidence type="ECO:0000313" key="3">
    <source>
        <dbReference type="Proteomes" id="UP000478417"/>
    </source>
</evidence>
<feature type="domain" description="Methyltransferase type 11" evidence="1">
    <location>
        <begin position="119"/>
        <end position="166"/>
    </location>
</feature>
<dbReference type="Pfam" id="PF08241">
    <property type="entry name" value="Methyltransf_11"/>
    <property type="match status" value="1"/>
</dbReference>
<dbReference type="AlphaFoldDB" id="A0A6B2M1S1"/>
<reference evidence="2 3" key="1">
    <citation type="submission" date="2020-02" db="EMBL/GenBank/DDBJ databases">
        <title>Albibacoteraceae fam. nov., the first described family within the subdivision 4 Verrucomicrobia.</title>
        <authorList>
            <person name="Xi F."/>
        </authorList>
    </citation>
    <scope>NUCLEOTIDE SEQUENCE [LARGE SCALE GENOMIC DNA]</scope>
    <source>
        <strain evidence="2 3">CK1056</strain>
    </source>
</reference>
<evidence type="ECO:0000259" key="1">
    <source>
        <dbReference type="Pfam" id="PF08241"/>
    </source>
</evidence>
<keyword evidence="2" id="KW-0808">Transferase</keyword>
<accession>A0A6B2M1S1</accession>
<dbReference type="InterPro" id="IPR013216">
    <property type="entry name" value="Methyltransf_11"/>
</dbReference>
<protein>
    <submittedName>
        <fullName evidence="2">Class I SAM-dependent methyltransferase</fullName>
    </submittedName>
</protein>
<sequence>MRSRWSEKIKQLVRPAWYKLFNSSRTPYTCPICGYKGPFKDKFVRPEPRTIRTDSKCLGCGSTERHRLIHLVMNDLAKTENFKKKTVLHIAPEDCLGDQLKSLFGGYETADLFMKGVDHKEDLQNMSFPDATYDWVVISRVLTEPPLLEPCLNELRRILKPGGAAVVAEIFTHEKTVEFGKIINERAREIGVDLLDMLRERFTSLDLLKGDRYPAEYQLMNRIVVEGEMKDDFPEEIREPGVGFKDMIVIARV</sequence>
<comment type="caution">
    <text evidence="2">The sequence shown here is derived from an EMBL/GenBank/DDBJ whole genome shotgun (WGS) entry which is preliminary data.</text>
</comment>
<dbReference type="Proteomes" id="UP000478417">
    <property type="component" value="Unassembled WGS sequence"/>
</dbReference>
<dbReference type="SUPFAM" id="SSF53335">
    <property type="entry name" value="S-adenosyl-L-methionine-dependent methyltransferases"/>
    <property type="match status" value="1"/>
</dbReference>
<dbReference type="GO" id="GO:0008757">
    <property type="term" value="F:S-adenosylmethionine-dependent methyltransferase activity"/>
    <property type="evidence" value="ECO:0007669"/>
    <property type="project" value="InterPro"/>
</dbReference>
<keyword evidence="2" id="KW-0489">Methyltransferase</keyword>
<name>A0A6B2M1S1_9BACT</name>
<keyword evidence="3" id="KW-1185">Reference proteome</keyword>